<evidence type="ECO:0000256" key="6">
    <source>
        <dbReference type="RuleBase" id="RU365009"/>
    </source>
</evidence>
<dbReference type="EMBL" id="JASNQZ010000008">
    <property type="protein sequence ID" value="KAL0953841.1"/>
    <property type="molecule type" value="Genomic_DNA"/>
</dbReference>
<evidence type="ECO:0000256" key="2">
    <source>
        <dbReference type="ARBA" id="ARBA00010446"/>
    </source>
</evidence>
<dbReference type="PROSITE" id="PS51257">
    <property type="entry name" value="PROKAR_LIPOPROTEIN"/>
    <property type="match status" value="1"/>
</dbReference>
<evidence type="ECO:0000256" key="4">
    <source>
        <dbReference type="ARBA" id="ARBA00022525"/>
    </source>
</evidence>
<gene>
    <name evidence="7" type="ORF">HGRIS_005018</name>
</gene>
<accession>A0ABR3JE61</accession>
<comment type="similarity">
    <text evidence="2 6">Belongs to the fungal hydrophobin family.</text>
</comment>
<evidence type="ECO:0000256" key="5">
    <source>
        <dbReference type="ARBA" id="ARBA00023157"/>
    </source>
</evidence>
<evidence type="ECO:0000313" key="8">
    <source>
        <dbReference type="Proteomes" id="UP001556367"/>
    </source>
</evidence>
<keyword evidence="3 6" id="KW-0134">Cell wall</keyword>
<dbReference type="CDD" id="cd23507">
    <property type="entry name" value="hydrophobin_I"/>
    <property type="match status" value="1"/>
</dbReference>
<dbReference type="InterPro" id="IPR001338">
    <property type="entry name" value="Class_I_Hydrophobin"/>
</dbReference>
<evidence type="ECO:0000256" key="1">
    <source>
        <dbReference type="ARBA" id="ARBA00004191"/>
    </source>
</evidence>
<keyword evidence="5 6" id="KW-1015">Disulfide bond</keyword>
<organism evidence="7 8">
    <name type="scientific">Hohenbuehelia grisea</name>
    <dbReference type="NCBI Taxonomy" id="104357"/>
    <lineage>
        <taxon>Eukaryota</taxon>
        <taxon>Fungi</taxon>
        <taxon>Dikarya</taxon>
        <taxon>Basidiomycota</taxon>
        <taxon>Agaricomycotina</taxon>
        <taxon>Agaricomycetes</taxon>
        <taxon>Agaricomycetidae</taxon>
        <taxon>Agaricales</taxon>
        <taxon>Pleurotineae</taxon>
        <taxon>Pleurotaceae</taxon>
        <taxon>Hohenbuehelia</taxon>
    </lineage>
</organism>
<comment type="subcellular location">
    <subcellularLocation>
        <location evidence="1 6">Secreted</location>
        <location evidence="1 6">Cell wall</location>
    </subcellularLocation>
</comment>
<dbReference type="Pfam" id="PF01185">
    <property type="entry name" value="Hydrophobin"/>
    <property type="match status" value="1"/>
</dbReference>
<comment type="caution">
    <text evidence="7">The sequence shown here is derived from an EMBL/GenBank/DDBJ whole genome shotgun (WGS) entry which is preliminary data.</text>
</comment>
<evidence type="ECO:0000313" key="7">
    <source>
        <dbReference type="EMBL" id="KAL0953841.1"/>
    </source>
</evidence>
<protein>
    <recommendedName>
        <fullName evidence="6">Hydrophobin</fullName>
    </recommendedName>
</protein>
<keyword evidence="8" id="KW-1185">Reference proteome</keyword>
<feature type="chain" id="PRO_5045013659" description="Hydrophobin" evidence="6">
    <location>
        <begin position="22"/>
        <end position="116"/>
    </location>
</feature>
<dbReference type="Proteomes" id="UP001556367">
    <property type="component" value="Unassembled WGS sequence"/>
</dbReference>
<name>A0ABR3JE61_9AGAR</name>
<proteinExistence type="inferred from homology"/>
<dbReference type="SMART" id="SM00075">
    <property type="entry name" value="HYDRO"/>
    <property type="match status" value="1"/>
</dbReference>
<reference evidence="8" key="1">
    <citation type="submission" date="2024-06" db="EMBL/GenBank/DDBJ databases">
        <title>Multi-omics analyses provide insights into the biosynthesis of the anticancer antibiotic pleurotin in Hohenbuehelia grisea.</title>
        <authorList>
            <person name="Weaver J.A."/>
            <person name="Alberti F."/>
        </authorList>
    </citation>
    <scope>NUCLEOTIDE SEQUENCE [LARGE SCALE GENOMIC DNA]</scope>
    <source>
        <strain evidence="8">T-177</strain>
    </source>
</reference>
<keyword evidence="6" id="KW-0732">Signal</keyword>
<feature type="signal peptide" evidence="6">
    <location>
        <begin position="1"/>
        <end position="21"/>
    </location>
</feature>
<keyword evidence="4 6" id="KW-0964">Secreted</keyword>
<evidence type="ECO:0000256" key="3">
    <source>
        <dbReference type="ARBA" id="ARBA00022512"/>
    </source>
</evidence>
<sequence>MRPTMNAILALAALFAPLALAAPPVGSVSSCSTGTVTCCDSLQDSSSLSRSDIFSIMSELQISAVVGQVGMACSSPLSGEALGGSVSCRQQTACCDNVSANGLVAAGCMPMTLPAA</sequence>